<feature type="transmembrane region" description="Helical" evidence="6">
    <location>
        <begin position="185"/>
        <end position="201"/>
    </location>
</feature>
<protein>
    <recommendedName>
        <fullName evidence="6">Na(+)/H(+) antiporter NhaA</fullName>
    </recommendedName>
    <alternativeName>
        <fullName evidence="6">Sodium/proton antiporter NhaA</fullName>
    </alternativeName>
</protein>
<dbReference type="EMBL" id="SGXA01000001">
    <property type="protein sequence ID" value="RZS75579.1"/>
    <property type="molecule type" value="Genomic_DNA"/>
</dbReference>
<dbReference type="NCBIfam" id="TIGR00773">
    <property type="entry name" value="NhaA"/>
    <property type="match status" value="1"/>
</dbReference>
<dbReference type="Pfam" id="PF06965">
    <property type="entry name" value="Na_H_antiport_1"/>
    <property type="match status" value="1"/>
</dbReference>
<dbReference type="GO" id="GO:0006885">
    <property type="term" value="P:regulation of pH"/>
    <property type="evidence" value="ECO:0007669"/>
    <property type="project" value="UniProtKB-UniRule"/>
</dbReference>
<evidence type="ECO:0000256" key="5">
    <source>
        <dbReference type="ARBA" id="ARBA00023136"/>
    </source>
</evidence>
<feature type="transmembrane region" description="Helical" evidence="6">
    <location>
        <begin position="160"/>
        <end position="179"/>
    </location>
</feature>
<keyword evidence="6" id="KW-0915">Sodium</keyword>
<keyword evidence="6" id="KW-0739">Sodium transport</keyword>
<feature type="transmembrane region" description="Helical" evidence="6">
    <location>
        <begin position="292"/>
        <end position="316"/>
    </location>
</feature>
<dbReference type="PANTHER" id="PTHR30341">
    <property type="entry name" value="SODIUM ION/PROTON ANTIPORTER NHAA-RELATED"/>
    <property type="match status" value="1"/>
</dbReference>
<dbReference type="InterPro" id="IPR004670">
    <property type="entry name" value="NhaA"/>
</dbReference>
<dbReference type="InterPro" id="IPR023171">
    <property type="entry name" value="Na/H_antiporter_dom_sf"/>
</dbReference>
<proteinExistence type="inferred from homology"/>
<dbReference type="PANTHER" id="PTHR30341:SF0">
    <property type="entry name" value="NA(+)_H(+) ANTIPORTER NHAA"/>
    <property type="match status" value="1"/>
</dbReference>
<evidence type="ECO:0000256" key="6">
    <source>
        <dbReference type="HAMAP-Rule" id="MF_01844"/>
    </source>
</evidence>
<evidence type="ECO:0000256" key="1">
    <source>
        <dbReference type="ARBA" id="ARBA00004429"/>
    </source>
</evidence>
<keyword evidence="6" id="KW-0813">Transport</keyword>
<feature type="transmembrane region" description="Helical" evidence="6">
    <location>
        <begin position="128"/>
        <end position="148"/>
    </location>
</feature>
<feature type="transmembrane region" description="Helical" evidence="6">
    <location>
        <begin position="337"/>
        <end position="354"/>
    </location>
</feature>
<organism evidence="7 8">
    <name type="scientific">Pseudobacter ginsenosidimutans</name>
    <dbReference type="NCBI Taxonomy" id="661488"/>
    <lineage>
        <taxon>Bacteria</taxon>
        <taxon>Pseudomonadati</taxon>
        <taxon>Bacteroidota</taxon>
        <taxon>Chitinophagia</taxon>
        <taxon>Chitinophagales</taxon>
        <taxon>Chitinophagaceae</taxon>
        <taxon>Pseudobacter</taxon>
    </lineage>
</organism>
<comment type="catalytic activity">
    <reaction evidence="6">
        <text>Na(+)(in) + 2 H(+)(out) = Na(+)(out) + 2 H(+)(in)</text>
        <dbReference type="Rhea" id="RHEA:29251"/>
        <dbReference type="ChEBI" id="CHEBI:15378"/>
        <dbReference type="ChEBI" id="CHEBI:29101"/>
    </reaction>
</comment>
<reference evidence="7 8" key="1">
    <citation type="submission" date="2019-02" db="EMBL/GenBank/DDBJ databases">
        <title>Genomic Encyclopedia of Type Strains, Phase IV (KMG-IV): sequencing the most valuable type-strain genomes for metagenomic binning, comparative biology and taxonomic classification.</title>
        <authorList>
            <person name="Goeker M."/>
        </authorList>
    </citation>
    <scope>NUCLEOTIDE SEQUENCE [LARGE SCALE GENOMIC DNA]</scope>
    <source>
        <strain evidence="7 8">DSM 18116</strain>
    </source>
</reference>
<dbReference type="Gene3D" id="1.20.1530.10">
    <property type="entry name" value="Na+/H+ antiporter like domain"/>
    <property type="match status" value="1"/>
</dbReference>
<feature type="transmembrane region" description="Helical" evidence="6">
    <location>
        <begin position="66"/>
        <end position="84"/>
    </location>
</feature>
<sequence>MKRIQLSKLFTDFFHSEKTGGIVLIVCTVLSILIANSTFGETYLHFWHQSIGFNVGSIDMHHPVEYWVNDGLMAIFFLMIGLEIERELYAGELSNVRNALLPVIAAMGGMLTPALFHFLWNHGTTEQAGIGIPMATDIAFALGILSLLGNRVPASLKIFLAALAIIDDLGAIIVIAVFYTEGFSLAYFGSAMGIFTLLIIFNRLRINYLIVYLIPGVFMWYFMLKSGVHATISGILLAFAIPFGDGSEKSISYKLQHFLHKPVAFFILPVFALANTGIVFEPGWQKGFGTKNTLGIMSGLILGKPIGIFLFCYAAVKTKICRLPSELSWKHITGAGMLAGIGFTMSIFITLLAFNDATTIVNAKIAVLSASVIAGAAGFLYLKAITPGLPDSSRPRG</sequence>
<evidence type="ECO:0000313" key="7">
    <source>
        <dbReference type="EMBL" id="RZS75579.1"/>
    </source>
</evidence>
<name>A0A4Q7N3N4_9BACT</name>
<feature type="transmembrane region" description="Helical" evidence="6">
    <location>
        <begin position="206"/>
        <end position="222"/>
    </location>
</feature>
<comment type="function">
    <text evidence="6">Na(+)/H(+) antiporter that extrudes sodium in exchange for external protons.</text>
</comment>
<dbReference type="GO" id="GO:0015385">
    <property type="term" value="F:sodium:proton antiporter activity"/>
    <property type="evidence" value="ECO:0007669"/>
    <property type="project" value="UniProtKB-UniRule"/>
</dbReference>
<dbReference type="NCBIfam" id="NF007111">
    <property type="entry name" value="PRK09560.1"/>
    <property type="match status" value="1"/>
</dbReference>
<dbReference type="HAMAP" id="MF_01844">
    <property type="entry name" value="NhaA"/>
    <property type="match status" value="1"/>
</dbReference>
<evidence type="ECO:0000256" key="2">
    <source>
        <dbReference type="ARBA" id="ARBA00022475"/>
    </source>
</evidence>
<dbReference type="Proteomes" id="UP000293874">
    <property type="component" value="Unassembled WGS sequence"/>
</dbReference>
<comment type="similarity">
    <text evidence="6">Belongs to the NhaA Na(+)/H(+) (TC 2.A.33) antiporter family.</text>
</comment>
<accession>A0A4Q7N3N4</accession>
<evidence type="ECO:0000256" key="4">
    <source>
        <dbReference type="ARBA" id="ARBA00022989"/>
    </source>
</evidence>
<keyword evidence="4 6" id="KW-1133">Transmembrane helix</keyword>
<evidence type="ECO:0000313" key="8">
    <source>
        <dbReference type="Proteomes" id="UP000293874"/>
    </source>
</evidence>
<comment type="caution">
    <text evidence="7">The sequence shown here is derived from an EMBL/GenBank/DDBJ whole genome shotgun (WGS) entry which is preliminary data.</text>
</comment>
<comment type="subcellular location">
    <subcellularLocation>
        <location evidence="1">Cell inner membrane</location>
        <topology evidence="1">Multi-pass membrane protein</topology>
    </subcellularLocation>
    <subcellularLocation>
        <location evidence="6">Cell membrane</location>
        <topology evidence="6">Multi-pass membrane protein</topology>
    </subcellularLocation>
</comment>
<dbReference type="GO" id="GO:0005886">
    <property type="term" value="C:plasma membrane"/>
    <property type="evidence" value="ECO:0007669"/>
    <property type="project" value="UniProtKB-SubCell"/>
</dbReference>
<keyword evidence="8" id="KW-1185">Reference proteome</keyword>
<dbReference type="NCBIfam" id="NF007112">
    <property type="entry name" value="PRK09561.1"/>
    <property type="match status" value="1"/>
</dbReference>
<feature type="transmembrane region" description="Helical" evidence="6">
    <location>
        <begin position="21"/>
        <end position="46"/>
    </location>
</feature>
<feature type="transmembrane region" description="Helical" evidence="6">
    <location>
        <begin position="96"/>
        <end position="116"/>
    </location>
</feature>
<gene>
    <name evidence="6" type="primary">nhaA</name>
    <name evidence="7" type="ORF">EV199_1448</name>
</gene>
<keyword evidence="6" id="KW-0050">Antiport</keyword>
<keyword evidence="5 6" id="KW-0472">Membrane</keyword>
<feature type="transmembrane region" description="Helical" evidence="6">
    <location>
        <begin position="258"/>
        <end position="280"/>
    </location>
</feature>
<keyword evidence="6" id="KW-0406">Ion transport</keyword>
<keyword evidence="2 6" id="KW-1003">Cell membrane</keyword>
<dbReference type="AlphaFoldDB" id="A0A4Q7N3N4"/>
<keyword evidence="3 6" id="KW-0812">Transmembrane</keyword>
<feature type="transmembrane region" description="Helical" evidence="6">
    <location>
        <begin position="360"/>
        <end position="382"/>
    </location>
</feature>
<evidence type="ECO:0000256" key="3">
    <source>
        <dbReference type="ARBA" id="ARBA00022692"/>
    </source>
</evidence>